<reference evidence="1" key="1">
    <citation type="submission" date="2013-12" db="EMBL/GenBank/DDBJ databases">
        <authorList>
            <person name="Aslett M."/>
        </authorList>
    </citation>
    <scope>NUCLEOTIDE SEQUENCE [LARGE SCALE GENOMIC DNA]</scope>
    <source>
        <strain evidence="1">Lindley</strain>
    </source>
</reference>
<protein>
    <submittedName>
        <fullName evidence="2">LRRNT_2 domain-containing protein</fullName>
    </submittedName>
</protein>
<dbReference type="Gene3D" id="3.40.50.2300">
    <property type="match status" value="1"/>
</dbReference>
<accession>A0A183CJY2</accession>
<keyword evidence="1" id="KW-1185">Reference proteome</keyword>
<name>A0A183CJY2_GLOPA</name>
<sequence>MPQLIERALGKHLLDSSDSSNYCLVYRVSAGVVNGGTKADGTGIRLHKENASFARTDSHLCSTSVFWPIFEEHGKCYEDKLIVALSEALINLTGKIKSLEFPFPSAVLSASNRLKMTPHASSTLNHWRGQSQEVAYYSGASNKLNQMANFHWVGGKPPRDSPVCGWDHSKCPEGYPAHTLEGFVVLTQLRTTG</sequence>
<evidence type="ECO:0000313" key="2">
    <source>
        <dbReference type="WBParaSite" id="GPLIN_001318800"/>
    </source>
</evidence>
<dbReference type="SUPFAM" id="SSF53822">
    <property type="entry name" value="Periplasmic binding protein-like I"/>
    <property type="match status" value="1"/>
</dbReference>
<reference evidence="1" key="2">
    <citation type="submission" date="2014-05" db="EMBL/GenBank/DDBJ databases">
        <title>The genome and life-stage specific transcriptomes of Globodera pallida elucidate key aspects of plant parasitism by a cyst nematode.</title>
        <authorList>
            <person name="Cotton J.A."/>
            <person name="Lilley C.J."/>
            <person name="Jones L.M."/>
            <person name="Kikuchi T."/>
            <person name="Reid A.J."/>
            <person name="Thorpe P."/>
            <person name="Tsai I.J."/>
            <person name="Beasley H."/>
            <person name="Blok V."/>
            <person name="Cock P.J.A."/>
            <person name="Van den Akker S.E."/>
            <person name="Holroyd N."/>
            <person name="Hunt M."/>
            <person name="Mantelin S."/>
            <person name="Naghra H."/>
            <person name="Pain A."/>
            <person name="Palomares-Rius J.E."/>
            <person name="Zarowiecki M."/>
            <person name="Berriman M."/>
            <person name="Jones J.T."/>
            <person name="Urwin P.E."/>
        </authorList>
    </citation>
    <scope>NUCLEOTIDE SEQUENCE [LARGE SCALE GENOMIC DNA]</scope>
    <source>
        <strain evidence="1">Lindley</strain>
    </source>
</reference>
<proteinExistence type="predicted"/>
<dbReference type="Proteomes" id="UP000050741">
    <property type="component" value="Unassembled WGS sequence"/>
</dbReference>
<organism evidence="1 2">
    <name type="scientific">Globodera pallida</name>
    <name type="common">Potato cyst nematode worm</name>
    <name type="synonym">Heterodera pallida</name>
    <dbReference type="NCBI Taxonomy" id="36090"/>
    <lineage>
        <taxon>Eukaryota</taxon>
        <taxon>Metazoa</taxon>
        <taxon>Ecdysozoa</taxon>
        <taxon>Nematoda</taxon>
        <taxon>Chromadorea</taxon>
        <taxon>Rhabditida</taxon>
        <taxon>Tylenchina</taxon>
        <taxon>Tylenchomorpha</taxon>
        <taxon>Tylenchoidea</taxon>
        <taxon>Heteroderidae</taxon>
        <taxon>Heteroderinae</taxon>
        <taxon>Globodera</taxon>
    </lineage>
</organism>
<dbReference type="WBParaSite" id="GPLIN_001318800">
    <property type="protein sequence ID" value="GPLIN_001318800"/>
    <property type="gene ID" value="GPLIN_001318800"/>
</dbReference>
<dbReference type="AlphaFoldDB" id="A0A183CJY2"/>
<evidence type="ECO:0000313" key="1">
    <source>
        <dbReference type="Proteomes" id="UP000050741"/>
    </source>
</evidence>
<dbReference type="InterPro" id="IPR028082">
    <property type="entry name" value="Peripla_BP_I"/>
</dbReference>
<reference evidence="2" key="3">
    <citation type="submission" date="2016-06" db="UniProtKB">
        <authorList>
            <consortium name="WormBaseParasite"/>
        </authorList>
    </citation>
    <scope>IDENTIFICATION</scope>
</reference>